<feature type="transmembrane region" description="Helical" evidence="7">
    <location>
        <begin position="33"/>
        <end position="53"/>
    </location>
</feature>
<comment type="subcellular location">
    <subcellularLocation>
        <location evidence="1">Cell membrane</location>
        <topology evidence="1">Multi-pass membrane protein</topology>
    </subcellularLocation>
</comment>
<evidence type="ECO:0000256" key="2">
    <source>
        <dbReference type="ARBA" id="ARBA00010388"/>
    </source>
</evidence>
<name>A0A840IR56_9PSEU</name>
<keyword evidence="5 7" id="KW-1133">Transmembrane helix</keyword>
<evidence type="ECO:0000256" key="7">
    <source>
        <dbReference type="SAM" id="Phobius"/>
    </source>
</evidence>
<comment type="similarity">
    <text evidence="2">Belongs to the CPA3 antiporters (TC 2.A.63) subunit C family.</text>
</comment>
<protein>
    <submittedName>
        <fullName evidence="8">Multicomponent Na+:H+ antiporter subunit C</fullName>
    </submittedName>
</protein>
<evidence type="ECO:0000313" key="8">
    <source>
        <dbReference type="EMBL" id="MBB4684029.1"/>
    </source>
</evidence>
<organism evidence="8 9">
    <name type="scientific">Amycolatopsis jiangsuensis</name>
    <dbReference type="NCBI Taxonomy" id="1181879"/>
    <lineage>
        <taxon>Bacteria</taxon>
        <taxon>Bacillati</taxon>
        <taxon>Actinomycetota</taxon>
        <taxon>Actinomycetes</taxon>
        <taxon>Pseudonocardiales</taxon>
        <taxon>Pseudonocardiaceae</taxon>
        <taxon>Amycolatopsis</taxon>
    </lineage>
</organism>
<accession>A0A840IR56</accession>
<dbReference type="EMBL" id="JACHMG010000001">
    <property type="protein sequence ID" value="MBB4684029.1"/>
    <property type="molecule type" value="Genomic_DNA"/>
</dbReference>
<dbReference type="PANTHER" id="PTHR34583:SF2">
    <property type="entry name" value="ANTIPORTER SUBUNIT MNHC2-RELATED"/>
    <property type="match status" value="1"/>
</dbReference>
<dbReference type="Gene3D" id="1.10.287.3510">
    <property type="match status" value="1"/>
</dbReference>
<keyword evidence="4 7" id="KW-0812">Transmembrane</keyword>
<evidence type="ECO:0000256" key="1">
    <source>
        <dbReference type="ARBA" id="ARBA00004651"/>
    </source>
</evidence>
<dbReference type="InterPro" id="IPR050601">
    <property type="entry name" value="CPA3_antiporter_subunitC"/>
</dbReference>
<evidence type="ECO:0000313" key="9">
    <source>
        <dbReference type="Proteomes" id="UP000581769"/>
    </source>
</evidence>
<evidence type="ECO:0000256" key="3">
    <source>
        <dbReference type="ARBA" id="ARBA00022475"/>
    </source>
</evidence>
<gene>
    <name evidence="8" type="ORF">BJY18_001514</name>
</gene>
<keyword evidence="6 7" id="KW-0472">Membrane</keyword>
<comment type="caution">
    <text evidence="8">The sequence shown here is derived from an EMBL/GenBank/DDBJ whole genome shotgun (WGS) entry which is preliminary data.</text>
</comment>
<dbReference type="RefSeq" id="WP_184778848.1">
    <property type="nucleotide sequence ID" value="NZ_JACHMG010000001.1"/>
</dbReference>
<reference evidence="8 9" key="1">
    <citation type="submission" date="2020-08" db="EMBL/GenBank/DDBJ databases">
        <title>Sequencing the genomes of 1000 actinobacteria strains.</title>
        <authorList>
            <person name="Klenk H.-P."/>
        </authorList>
    </citation>
    <scope>NUCLEOTIDE SEQUENCE [LARGE SCALE GENOMIC DNA]</scope>
    <source>
        <strain evidence="8 9">DSM 45859</strain>
    </source>
</reference>
<feature type="transmembrane region" description="Helical" evidence="7">
    <location>
        <begin position="6"/>
        <end position="24"/>
    </location>
</feature>
<sequence>MTVLSGACYGVAGWLLLLGCAGIVRSRHLVHTVVSLSVAQAGTYVLLLAIGYQQGAGAPIVVQGQQLPVVDPTVQALTLTDIVVSATITALLLALTVQISRRHGTVDPDELRSLRG</sequence>
<dbReference type="InterPro" id="IPR039428">
    <property type="entry name" value="NUOK/Mnh_C1-like"/>
</dbReference>
<dbReference type="Proteomes" id="UP000581769">
    <property type="component" value="Unassembled WGS sequence"/>
</dbReference>
<keyword evidence="3" id="KW-1003">Cell membrane</keyword>
<keyword evidence="9" id="KW-1185">Reference proteome</keyword>
<dbReference type="AlphaFoldDB" id="A0A840IR56"/>
<evidence type="ECO:0000256" key="4">
    <source>
        <dbReference type="ARBA" id="ARBA00022692"/>
    </source>
</evidence>
<dbReference type="GO" id="GO:0005886">
    <property type="term" value="C:plasma membrane"/>
    <property type="evidence" value="ECO:0007669"/>
    <property type="project" value="UniProtKB-SubCell"/>
</dbReference>
<dbReference type="Pfam" id="PF00420">
    <property type="entry name" value="Oxidored_q2"/>
    <property type="match status" value="1"/>
</dbReference>
<proteinExistence type="inferred from homology"/>
<feature type="transmembrane region" description="Helical" evidence="7">
    <location>
        <begin position="73"/>
        <end position="95"/>
    </location>
</feature>
<evidence type="ECO:0000256" key="5">
    <source>
        <dbReference type="ARBA" id="ARBA00022989"/>
    </source>
</evidence>
<evidence type="ECO:0000256" key="6">
    <source>
        <dbReference type="ARBA" id="ARBA00023136"/>
    </source>
</evidence>
<dbReference type="PANTHER" id="PTHR34583">
    <property type="entry name" value="ANTIPORTER SUBUNIT MNHC2-RELATED"/>
    <property type="match status" value="1"/>
</dbReference>